<sequence>MPREDISFKTADQTTLRGWLYKPPNSSNGPLSCLVMAHGFAAVKEMVLPSIAEHFSTHLDLACLVYDHRGFGDSDNQPNQPRQEIIPAQQISDYSDAITYLQTRDDIKSDSIGAWGTSYSGGHVLCLGAIDRRVKAVVSQVPVVDGWENLHRLIRPDFLPLVDELIQKDRLAVAAGETPLSLPVVNEDPLAQSALPSLESYKFFTTNGRGTTWLNTVTVKTLEALRGYIPAAYMKHISPTPLLMVVADNDQAAPTDLALKAYAKALEPKSLHIVRAGHFEVYAGSKLQEALEAETDFLRRHLC</sequence>
<dbReference type="RefSeq" id="XP_040667571.1">
    <property type="nucleotide sequence ID" value="XM_040817361.1"/>
</dbReference>
<dbReference type="VEuPathDB" id="FungiDB:ASPVEDRAFT_83333"/>
<evidence type="ECO:0000313" key="4">
    <source>
        <dbReference type="Proteomes" id="UP000184073"/>
    </source>
</evidence>
<dbReference type="InterPro" id="IPR029058">
    <property type="entry name" value="AB_hydrolase_fold"/>
</dbReference>
<dbReference type="Proteomes" id="UP000184073">
    <property type="component" value="Unassembled WGS sequence"/>
</dbReference>
<dbReference type="AlphaFoldDB" id="A0A1L9PJV3"/>
<proteinExistence type="inferred from homology"/>
<dbReference type="InterPro" id="IPR000073">
    <property type="entry name" value="AB_hydrolase_1"/>
</dbReference>
<dbReference type="PANTHER" id="PTHR47751">
    <property type="entry name" value="SUPERFAMILY HYDROLASE, PUTATIVE (AFU_ORTHOLOGUE AFUA_2G16580)-RELATED"/>
    <property type="match status" value="1"/>
</dbReference>
<feature type="domain" description="AB hydrolase-1" evidence="2">
    <location>
        <begin position="34"/>
        <end position="279"/>
    </location>
</feature>
<organism evidence="3 4">
    <name type="scientific">Aspergillus versicolor CBS 583.65</name>
    <dbReference type="NCBI Taxonomy" id="1036611"/>
    <lineage>
        <taxon>Eukaryota</taxon>
        <taxon>Fungi</taxon>
        <taxon>Dikarya</taxon>
        <taxon>Ascomycota</taxon>
        <taxon>Pezizomycotina</taxon>
        <taxon>Eurotiomycetes</taxon>
        <taxon>Eurotiomycetidae</taxon>
        <taxon>Eurotiales</taxon>
        <taxon>Aspergillaceae</taxon>
        <taxon>Aspergillus</taxon>
        <taxon>Aspergillus subgen. Nidulantes</taxon>
    </lineage>
</organism>
<evidence type="ECO:0000259" key="2">
    <source>
        <dbReference type="Pfam" id="PF00561"/>
    </source>
</evidence>
<dbReference type="Gene3D" id="3.40.50.1820">
    <property type="entry name" value="alpha/beta hydrolase"/>
    <property type="match status" value="1"/>
</dbReference>
<evidence type="ECO:0000313" key="3">
    <source>
        <dbReference type="EMBL" id="OJJ01809.1"/>
    </source>
</evidence>
<protein>
    <recommendedName>
        <fullName evidence="2">AB hydrolase-1 domain-containing protein</fullName>
    </recommendedName>
</protein>
<dbReference type="GeneID" id="63732872"/>
<gene>
    <name evidence="3" type="ORF">ASPVEDRAFT_83333</name>
</gene>
<dbReference type="Gene3D" id="1.10.10.800">
    <property type="match status" value="1"/>
</dbReference>
<dbReference type="OrthoDB" id="2498029at2759"/>
<comment type="similarity">
    <text evidence="1">Belongs to the polyketide transferase af380 family.</text>
</comment>
<evidence type="ECO:0000256" key="1">
    <source>
        <dbReference type="ARBA" id="ARBA00029464"/>
    </source>
</evidence>
<reference evidence="4" key="1">
    <citation type="journal article" date="2017" name="Genome Biol.">
        <title>Comparative genomics reveals high biological diversity and specific adaptations in the industrially and medically important fungal genus Aspergillus.</title>
        <authorList>
            <person name="de Vries R.P."/>
            <person name="Riley R."/>
            <person name="Wiebenga A."/>
            <person name="Aguilar-Osorio G."/>
            <person name="Amillis S."/>
            <person name="Uchima C.A."/>
            <person name="Anderluh G."/>
            <person name="Asadollahi M."/>
            <person name="Askin M."/>
            <person name="Barry K."/>
            <person name="Battaglia E."/>
            <person name="Bayram O."/>
            <person name="Benocci T."/>
            <person name="Braus-Stromeyer S.A."/>
            <person name="Caldana C."/>
            <person name="Canovas D."/>
            <person name="Cerqueira G.C."/>
            <person name="Chen F."/>
            <person name="Chen W."/>
            <person name="Choi C."/>
            <person name="Clum A."/>
            <person name="Dos Santos R.A."/>
            <person name="Damasio A.R."/>
            <person name="Diallinas G."/>
            <person name="Emri T."/>
            <person name="Fekete E."/>
            <person name="Flipphi M."/>
            <person name="Freyberg S."/>
            <person name="Gallo A."/>
            <person name="Gournas C."/>
            <person name="Habgood R."/>
            <person name="Hainaut M."/>
            <person name="Harispe M.L."/>
            <person name="Henrissat B."/>
            <person name="Hilden K.S."/>
            <person name="Hope R."/>
            <person name="Hossain A."/>
            <person name="Karabika E."/>
            <person name="Karaffa L."/>
            <person name="Karanyi Z."/>
            <person name="Krasevec N."/>
            <person name="Kuo A."/>
            <person name="Kusch H."/>
            <person name="LaButti K."/>
            <person name="Lagendijk E.L."/>
            <person name="Lapidus A."/>
            <person name="Levasseur A."/>
            <person name="Lindquist E."/>
            <person name="Lipzen A."/>
            <person name="Logrieco A.F."/>
            <person name="MacCabe A."/>
            <person name="Maekelae M.R."/>
            <person name="Malavazi I."/>
            <person name="Melin P."/>
            <person name="Meyer V."/>
            <person name="Mielnichuk N."/>
            <person name="Miskei M."/>
            <person name="Molnar A.P."/>
            <person name="Mule G."/>
            <person name="Ngan C.Y."/>
            <person name="Orejas M."/>
            <person name="Orosz E."/>
            <person name="Ouedraogo J.P."/>
            <person name="Overkamp K.M."/>
            <person name="Park H.-S."/>
            <person name="Perrone G."/>
            <person name="Piumi F."/>
            <person name="Punt P.J."/>
            <person name="Ram A.F."/>
            <person name="Ramon A."/>
            <person name="Rauscher S."/>
            <person name="Record E."/>
            <person name="Riano-Pachon D.M."/>
            <person name="Robert V."/>
            <person name="Roehrig J."/>
            <person name="Ruller R."/>
            <person name="Salamov A."/>
            <person name="Salih N.S."/>
            <person name="Samson R.A."/>
            <person name="Sandor E."/>
            <person name="Sanguinetti M."/>
            <person name="Schuetze T."/>
            <person name="Sepcic K."/>
            <person name="Shelest E."/>
            <person name="Sherlock G."/>
            <person name="Sophianopoulou V."/>
            <person name="Squina F.M."/>
            <person name="Sun H."/>
            <person name="Susca A."/>
            <person name="Todd R.B."/>
            <person name="Tsang A."/>
            <person name="Unkles S.E."/>
            <person name="van de Wiele N."/>
            <person name="van Rossen-Uffink D."/>
            <person name="Oliveira J.V."/>
            <person name="Vesth T.C."/>
            <person name="Visser J."/>
            <person name="Yu J.-H."/>
            <person name="Zhou M."/>
            <person name="Andersen M.R."/>
            <person name="Archer D.B."/>
            <person name="Baker S.E."/>
            <person name="Benoit I."/>
            <person name="Brakhage A.A."/>
            <person name="Braus G.H."/>
            <person name="Fischer R."/>
            <person name="Frisvad J.C."/>
            <person name="Goldman G.H."/>
            <person name="Houbraken J."/>
            <person name="Oakley B."/>
            <person name="Pocsi I."/>
            <person name="Scazzocchio C."/>
            <person name="Seiboth B."/>
            <person name="vanKuyk P.A."/>
            <person name="Wortman J."/>
            <person name="Dyer P.S."/>
            <person name="Grigoriev I.V."/>
        </authorList>
    </citation>
    <scope>NUCLEOTIDE SEQUENCE [LARGE SCALE GENOMIC DNA]</scope>
    <source>
        <strain evidence="4">CBS 583.65</strain>
    </source>
</reference>
<name>A0A1L9PJV3_ASPVE</name>
<dbReference type="Pfam" id="PF00561">
    <property type="entry name" value="Abhydrolase_1"/>
    <property type="match status" value="1"/>
</dbReference>
<dbReference type="SUPFAM" id="SSF53474">
    <property type="entry name" value="alpha/beta-Hydrolases"/>
    <property type="match status" value="1"/>
</dbReference>
<dbReference type="EMBL" id="KV878128">
    <property type="protein sequence ID" value="OJJ01809.1"/>
    <property type="molecule type" value="Genomic_DNA"/>
</dbReference>
<dbReference type="STRING" id="1036611.A0A1L9PJV3"/>
<keyword evidence="4" id="KW-1185">Reference proteome</keyword>
<dbReference type="PANTHER" id="PTHR47751:SF2">
    <property type="entry name" value="DLTD N-TERMINAL DOMAIN PROTEIN (AFU_ORTHOLOGUE AFUA_8G00380)-RELATED"/>
    <property type="match status" value="1"/>
</dbReference>
<dbReference type="InterPro" id="IPR051411">
    <property type="entry name" value="Polyketide_trans_af380"/>
</dbReference>
<accession>A0A1L9PJV3</accession>